<organism evidence="2 3">
    <name type="scientific">Hydnum rufescens UP504</name>
    <dbReference type="NCBI Taxonomy" id="1448309"/>
    <lineage>
        <taxon>Eukaryota</taxon>
        <taxon>Fungi</taxon>
        <taxon>Dikarya</taxon>
        <taxon>Basidiomycota</taxon>
        <taxon>Agaricomycotina</taxon>
        <taxon>Agaricomycetes</taxon>
        <taxon>Cantharellales</taxon>
        <taxon>Hydnaceae</taxon>
        <taxon>Hydnum</taxon>
    </lineage>
</organism>
<feature type="compositionally biased region" description="Basic and acidic residues" evidence="1">
    <location>
        <begin position="682"/>
        <end position="691"/>
    </location>
</feature>
<sequence length="836" mass="97183">MLALPPPRSQTPSRRSSFRTGTRQTPHRDRARSVASSRRVGVDSAFSESKDPLPPNIQVTVTSPPNGSLPGSFRSPSPHSHIEPFPDGYVPTMDASGHIDLLPPHRIHPSPSLRPSPLPSNVSLPGSSYDPPRTPRSSRPPSVSAANDVYREEAVRLRRGKEEAEREAARLTEELIRERELREKEEAERERERAAEQKLQQERERERQAELEREAKLARELELERELRELEERERLERERLERERLERDRLEREQERLERERLEQERLEQERLERERIEKERLEQERLEKERLEKERLEKERLEKERLEKERLEKERLEKERLEKERLEKERLEKERLEKERLEKERLEKERLEKEGLEKERLEKERLEEERLEMERLDRERLEKERVEKERVEMERVEMERLERERLEKERIERDRIEQERVEQERLGREHLEKELERERERQREQERIEKGREEARHSMSQDIPRDEFDPDGESEDEDEVTADETVTLPYPTGSYRHHTGPPRKRNAKSRSVTSHKTGQTYKTAGAASTPLSTFSVLVPESDMEIRRQRIASENEKTLEALRRREQDELDAVNRPSMDPHSRAGFNGGILPVIREQPSTSELNGNSGREPNTPRQSQPQAPRTPHPANPILPIRLDRGPPDHIANGIGMPTPGSTHHNLPKSPSSFSRVQNLADDDSYDSEQKQSQRGKDHGKHPNPWPRSTTPGPLANGVPQTNDPWSNSRPANTNHGPGFPKGPNQPGGSPALPPLPQIPSSPRQDPYAPINMTPGLRSAYDRAVNLQASNGAFEPMVPGSPATSVREGKPVDIPIIHVERPTTKSKPFFPSSLARVLNRRK</sequence>
<dbReference type="PANTHER" id="PTHR46563">
    <property type="entry name" value="RING-TYPE DOMAIN-CONTAINING PROTEIN"/>
    <property type="match status" value="1"/>
</dbReference>
<comment type="caution">
    <text evidence="2">The sequence shown here is derived from an EMBL/GenBank/DDBJ whole genome shotgun (WGS) entry which is preliminary data.</text>
</comment>
<evidence type="ECO:0000256" key="1">
    <source>
        <dbReference type="SAM" id="MobiDB-lite"/>
    </source>
</evidence>
<feature type="compositionally biased region" description="Low complexity" evidence="1">
    <location>
        <begin position="33"/>
        <end position="45"/>
    </location>
</feature>
<feature type="compositionally biased region" description="Basic residues" evidence="1">
    <location>
        <begin position="497"/>
        <end position="510"/>
    </location>
</feature>
<dbReference type="Proteomes" id="UP000886523">
    <property type="component" value="Unassembled WGS sequence"/>
</dbReference>
<feature type="compositionally biased region" description="Polar residues" evidence="1">
    <location>
        <begin position="654"/>
        <end position="672"/>
    </location>
</feature>
<keyword evidence="3" id="KW-1185">Reference proteome</keyword>
<feature type="region of interest" description="Disordered" evidence="1">
    <location>
        <begin position="419"/>
        <end position="529"/>
    </location>
</feature>
<gene>
    <name evidence="2" type="ORF">BS47DRAFT_1190938</name>
</gene>
<feature type="compositionally biased region" description="Low complexity" evidence="1">
    <location>
        <begin position="119"/>
        <end position="144"/>
    </location>
</feature>
<feature type="compositionally biased region" description="Low complexity" evidence="1">
    <location>
        <begin position="101"/>
        <end position="111"/>
    </location>
</feature>
<evidence type="ECO:0000313" key="3">
    <source>
        <dbReference type="Proteomes" id="UP000886523"/>
    </source>
</evidence>
<feature type="compositionally biased region" description="Polar residues" evidence="1">
    <location>
        <begin position="511"/>
        <end position="524"/>
    </location>
</feature>
<protein>
    <submittedName>
        <fullName evidence="2">Uncharacterized protein</fullName>
    </submittedName>
</protein>
<dbReference type="EMBL" id="MU129003">
    <property type="protein sequence ID" value="KAF9511252.1"/>
    <property type="molecule type" value="Genomic_DNA"/>
</dbReference>
<dbReference type="PANTHER" id="PTHR46563:SF4">
    <property type="entry name" value="ASPARTYL_ASPARAGINYL BETA-HYDROXYLASE ISOFORM X1"/>
    <property type="match status" value="1"/>
</dbReference>
<accession>A0A9P6DRL9</accession>
<dbReference type="OrthoDB" id="3332499at2759"/>
<feature type="compositionally biased region" description="Polar residues" evidence="1">
    <location>
        <begin position="713"/>
        <end position="730"/>
    </location>
</feature>
<dbReference type="AlphaFoldDB" id="A0A9P6DRL9"/>
<feature type="compositionally biased region" description="Basic and acidic residues" evidence="1">
    <location>
        <begin position="149"/>
        <end position="211"/>
    </location>
</feature>
<feature type="compositionally biased region" description="Low complexity" evidence="1">
    <location>
        <begin position="10"/>
        <end position="19"/>
    </location>
</feature>
<feature type="compositionally biased region" description="Acidic residues" evidence="1">
    <location>
        <begin position="470"/>
        <end position="484"/>
    </location>
</feature>
<feature type="region of interest" description="Disordered" evidence="1">
    <location>
        <begin position="569"/>
        <end position="769"/>
    </location>
</feature>
<reference evidence="2" key="1">
    <citation type="journal article" date="2020" name="Nat. Commun.">
        <title>Large-scale genome sequencing of mycorrhizal fungi provides insights into the early evolution of symbiotic traits.</title>
        <authorList>
            <person name="Miyauchi S."/>
            <person name="Kiss E."/>
            <person name="Kuo A."/>
            <person name="Drula E."/>
            <person name="Kohler A."/>
            <person name="Sanchez-Garcia M."/>
            <person name="Morin E."/>
            <person name="Andreopoulos B."/>
            <person name="Barry K.W."/>
            <person name="Bonito G."/>
            <person name="Buee M."/>
            <person name="Carver A."/>
            <person name="Chen C."/>
            <person name="Cichocki N."/>
            <person name="Clum A."/>
            <person name="Culley D."/>
            <person name="Crous P.W."/>
            <person name="Fauchery L."/>
            <person name="Girlanda M."/>
            <person name="Hayes R.D."/>
            <person name="Keri Z."/>
            <person name="LaButti K."/>
            <person name="Lipzen A."/>
            <person name="Lombard V."/>
            <person name="Magnuson J."/>
            <person name="Maillard F."/>
            <person name="Murat C."/>
            <person name="Nolan M."/>
            <person name="Ohm R.A."/>
            <person name="Pangilinan J."/>
            <person name="Pereira M.F."/>
            <person name="Perotto S."/>
            <person name="Peter M."/>
            <person name="Pfister S."/>
            <person name="Riley R."/>
            <person name="Sitrit Y."/>
            <person name="Stielow J.B."/>
            <person name="Szollosi G."/>
            <person name="Zifcakova L."/>
            <person name="Stursova M."/>
            <person name="Spatafora J.W."/>
            <person name="Tedersoo L."/>
            <person name="Vaario L.M."/>
            <person name="Yamada A."/>
            <person name="Yan M."/>
            <person name="Wang P."/>
            <person name="Xu J."/>
            <person name="Bruns T."/>
            <person name="Baldrian P."/>
            <person name="Vilgalys R."/>
            <person name="Dunand C."/>
            <person name="Henrissat B."/>
            <person name="Grigoriev I.V."/>
            <person name="Hibbett D."/>
            <person name="Nagy L.G."/>
            <person name="Martin F.M."/>
        </authorList>
    </citation>
    <scope>NUCLEOTIDE SEQUENCE</scope>
    <source>
        <strain evidence="2">UP504</strain>
    </source>
</reference>
<feature type="compositionally biased region" description="Polar residues" evidence="1">
    <location>
        <begin position="598"/>
        <end position="622"/>
    </location>
</feature>
<proteinExistence type="predicted"/>
<feature type="region of interest" description="Disordered" evidence="1">
    <location>
        <begin position="1"/>
        <end position="211"/>
    </location>
</feature>
<name>A0A9P6DRL9_9AGAM</name>
<evidence type="ECO:0000313" key="2">
    <source>
        <dbReference type="EMBL" id="KAF9511252.1"/>
    </source>
</evidence>
<feature type="compositionally biased region" description="Basic and acidic residues" evidence="1">
    <location>
        <begin position="419"/>
        <end position="469"/>
    </location>
</feature>
<feature type="compositionally biased region" description="Polar residues" evidence="1">
    <location>
        <begin position="57"/>
        <end position="66"/>
    </location>
</feature>